<protein>
    <recommendedName>
        <fullName evidence="2">Bacteriocin</fullName>
    </recommendedName>
</protein>
<proteinExistence type="predicted"/>
<keyword evidence="1" id="KW-0614">Plasmid</keyword>
<gene>
    <name evidence="1" type="ORF">ABLV49_22745</name>
</gene>
<dbReference type="AlphaFoldDB" id="A0AAU7LYX4"/>
<accession>A0AAU7LYX4</accession>
<name>A0AAU7LYX4_9BURK</name>
<organism evidence="1">
    <name type="scientific">Polaromonas hydrogenivorans</name>
    <dbReference type="NCBI Taxonomy" id="335476"/>
    <lineage>
        <taxon>Bacteria</taxon>
        <taxon>Pseudomonadati</taxon>
        <taxon>Pseudomonadota</taxon>
        <taxon>Betaproteobacteria</taxon>
        <taxon>Burkholderiales</taxon>
        <taxon>Comamonadaceae</taxon>
        <taxon>Polaromonas</taxon>
    </lineage>
</organism>
<dbReference type="RefSeq" id="WP_349282632.1">
    <property type="nucleotide sequence ID" value="NZ_CBCSCU010000115.1"/>
</dbReference>
<evidence type="ECO:0008006" key="2">
    <source>
        <dbReference type="Google" id="ProtNLM"/>
    </source>
</evidence>
<sequence>MNIKDLELSHEMSREEQAAVCGGDGSNGVLALMSGSTLLNGPTGVSIGSPTIQVNPQIQTIVPTATDIGLDLNIANILQSANSLVAQG</sequence>
<evidence type="ECO:0000313" key="1">
    <source>
        <dbReference type="EMBL" id="XBP72842.1"/>
    </source>
</evidence>
<reference evidence="1" key="1">
    <citation type="submission" date="2024-05" db="EMBL/GenBank/DDBJ databases">
        <authorList>
            <person name="Bunk B."/>
            <person name="Swiderski J."/>
            <person name="Sproer C."/>
            <person name="Thiel V."/>
        </authorList>
    </citation>
    <scope>NUCLEOTIDE SEQUENCE</scope>
    <source>
        <strain evidence="1">DSM 17735</strain>
        <plasmid evidence="1">p2</plasmid>
    </source>
</reference>
<dbReference type="EMBL" id="CP157677">
    <property type="protein sequence ID" value="XBP72842.1"/>
    <property type="molecule type" value="Genomic_DNA"/>
</dbReference>
<geneLocation type="plasmid" evidence="1">
    <name>p2</name>
</geneLocation>